<keyword evidence="3" id="KW-1185">Reference proteome</keyword>
<organism evidence="2 3">
    <name type="scientific">Cucurbitaria berberidis CBS 394.84</name>
    <dbReference type="NCBI Taxonomy" id="1168544"/>
    <lineage>
        <taxon>Eukaryota</taxon>
        <taxon>Fungi</taxon>
        <taxon>Dikarya</taxon>
        <taxon>Ascomycota</taxon>
        <taxon>Pezizomycotina</taxon>
        <taxon>Dothideomycetes</taxon>
        <taxon>Pleosporomycetidae</taxon>
        <taxon>Pleosporales</taxon>
        <taxon>Pleosporineae</taxon>
        <taxon>Cucurbitariaceae</taxon>
        <taxon>Cucurbitaria</taxon>
    </lineage>
</organism>
<sequence>MARNRLRPPRKYRSKPRPPQTQQAFPFLTLPAELRNRIYLYALTAPDGIKVRWRRSNSRWKKKPVMFTNSDKEEEVCPINQLQYVNRQLHKETAGLELQYNRVIFDGYPGSNGDTMKSLYVFAGRCTPTKLQWLTHATLAQQSDLTTSIQSRCAIPWVKRHIDKIIGLLNFCIENKHIHVEFRLPYFVLYPDPLPTLSVNGFIETGILLSRLFRGADISHIDIPGNTAARYAELLSRLVGDDVKDTIKRLAGEATNLRLYPNDKHFDIKRFEKEVEEKLSDPWWADFVANGGGLKWVEYARQWSAYGL</sequence>
<protein>
    <recommendedName>
        <fullName evidence="4">F-box domain-containing protein</fullName>
    </recommendedName>
</protein>
<feature type="compositionally biased region" description="Basic residues" evidence="1">
    <location>
        <begin position="1"/>
        <end position="16"/>
    </location>
</feature>
<dbReference type="InterPro" id="IPR038883">
    <property type="entry name" value="AN11006-like"/>
</dbReference>
<dbReference type="Proteomes" id="UP000800039">
    <property type="component" value="Unassembled WGS sequence"/>
</dbReference>
<dbReference type="GeneID" id="63854685"/>
<dbReference type="PANTHER" id="PTHR42085">
    <property type="entry name" value="F-BOX DOMAIN-CONTAINING PROTEIN"/>
    <property type="match status" value="1"/>
</dbReference>
<name>A0A9P4G799_9PLEO</name>
<dbReference type="RefSeq" id="XP_040782910.1">
    <property type="nucleotide sequence ID" value="XM_040937435.1"/>
</dbReference>
<dbReference type="EMBL" id="ML976620">
    <property type="protein sequence ID" value="KAF1840347.1"/>
    <property type="molecule type" value="Genomic_DNA"/>
</dbReference>
<gene>
    <name evidence="2" type="ORF">K460DRAFT_410938</name>
</gene>
<feature type="region of interest" description="Disordered" evidence="1">
    <location>
        <begin position="1"/>
        <end position="22"/>
    </location>
</feature>
<evidence type="ECO:0000313" key="3">
    <source>
        <dbReference type="Proteomes" id="UP000800039"/>
    </source>
</evidence>
<evidence type="ECO:0000313" key="2">
    <source>
        <dbReference type="EMBL" id="KAF1840347.1"/>
    </source>
</evidence>
<evidence type="ECO:0008006" key="4">
    <source>
        <dbReference type="Google" id="ProtNLM"/>
    </source>
</evidence>
<accession>A0A9P4G799</accession>
<evidence type="ECO:0000256" key="1">
    <source>
        <dbReference type="SAM" id="MobiDB-lite"/>
    </source>
</evidence>
<reference evidence="2" key="1">
    <citation type="submission" date="2020-01" db="EMBL/GenBank/DDBJ databases">
        <authorList>
            <consortium name="DOE Joint Genome Institute"/>
            <person name="Haridas S."/>
            <person name="Albert R."/>
            <person name="Binder M."/>
            <person name="Bloem J."/>
            <person name="Labutti K."/>
            <person name="Salamov A."/>
            <person name="Andreopoulos B."/>
            <person name="Baker S.E."/>
            <person name="Barry K."/>
            <person name="Bills G."/>
            <person name="Bluhm B.H."/>
            <person name="Cannon C."/>
            <person name="Castanera R."/>
            <person name="Culley D.E."/>
            <person name="Daum C."/>
            <person name="Ezra D."/>
            <person name="Gonzalez J.B."/>
            <person name="Henrissat B."/>
            <person name="Kuo A."/>
            <person name="Liang C."/>
            <person name="Lipzen A."/>
            <person name="Lutzoni F."/>
            <person name="Magnuson J."/>
            <person name="Mondo S."/>
            <person name="Nolan M."/>
            <person name="Ohm R."/>
            <person name="Pangilinan J."/>
            <person name="Park H.-J."/>
            <person name="Ramirez L."/>
            <person name="Alfaro M."/>
            <person name="Sun H."/>
            <person name="Tritt A."/>
            <person name="Yoshinaga Y."/>
            <person name="Zwiers L.-H."/>
            <person name="Turgeon B.G."/>
            <person name="Goodwin S.B."/>
            <person name="Spatafora J.W."/>
            <person name="Crous P.W."/>
            <person name="Grigoriev I.V."/>
        </authorList>
    </citation>
    <scope>NUCLEOTIDE SEQUENCE</scope>
    <source>
        <strain evidence="2">CBS 394.84</strain>
    </source>
</reference>
<dbReference type="AlphaFoldDB" id="A0A9P4G799"/>
<proteinExistence type="predicted"/>
<dbReference type="PANTHER" id="PTHR42085:SF1">
    <property type="entry name" value="F-BOX DOMAIN-CONTAINING PROTEIN"/>
    <property type="match status" value="1"/>
</dbReference>
<dbReference type="OrthoDB" id="4790878at2759"/>
<comment type="caution">
    <text evidence="2">The sequence shown here is derived from an EMBL/GenBank/DDBJ whole genome shotgun (WGS) entry which is preliminary data.</text>
</comment>